<dbReference type="Proteomes" id="UP000660339">
    <property type="component" value="Unassembled WGS sequence"/>
</dbReference>
<gene>
    <name evidence="2" type="ORF">Cme02nite_03230</name>
</gene>
<keyword evidence="3" id="KW-1185">Reference proteome</keyword>
<dbReference type="GO" id="GO:0019262">
    <property type="term" value="P:N-acetylneuraminate catabolic process"/>
    <property type="evidence" value="ECO:0007669"/>
    <property type="project" value="TreeGrafter"/>
</dbReference>
<accession>A0A8J3LBH2</accession>
<dbReference type="GO" id="GO:0008747">
    <property type="term" value="F:N-acetylneuraminate lyase activity"/>
    <property type="evidence" value="ECO:0007669"/>
    <property type="project" value="TreeGrafter"/>
</dbReference>
<dbReference type="PANTHER" id="PTHR42849:SF1">
    <property type="entry name" value="N-ACETYLNEURAMINATE LYASE"/>
    <property type="match status" value="1"/>
</dbReference>
<dbReference type="SUPFAM" id="SSF51569">
    <property type="entry name" value="Aldolase"/>
    <property type="match status" value="1"/>
</dbReference>
<evidence type="ECO:0008006" key="4">
    <source>
        <dbReference type="Google" id="ProtNLM"/>
    </source>
</evidence>
<evidence type="ECO:0000256" key="1">
    <source>
        <dbReference type="ARBA" id="ARBA00023239"/>
    </source>
</evidence>
<dbReference type="InterPro" id="IPR013785">
    <property type="entry name" value="Aldolase_TIM"/>
</dbReference>
<dbReference type="PANTHER" id="PTHR42849">
    <property type="entry name" value="N-ACETYLNEURAMINATE LYASE"/>
    <property type="match status" value="1"/>
</dbReference>
<dbReference type="Gene3D" id="3.20.20.70">
    <property type="entry name" value="Aldolase class I"/>
    <property type="match status" value="1"/>
</dbReference>
<name>A0A8J3LBH2_9ACTN</name>
<keyword evidence="1" id="KW-0456">Lyase</keyword>
<proteinExistence type="predicted"/>
<dbReference type="InterPro" id="IPR002220">
    <property type="entry name" value="DapA-like"/>
</dbReference>
<protein>
    <recommendedName>
        <fullName evidence="4">Dihydrodipicolinate synthase family protein</fullName>
    </recommendedName>
</protein>
<dbReference type="CDD" id="cd00408">
    <property type="entry name" value="DHDPS-like"/>
    <property type="match status" value="1"/>
</dbReference>
<dbReference type="Pfam" id="PF00701">
    <property type="entry name" value="DHDPS"/>
    <property type="match status" value="1"/>
</dbReference>
<dbReference type="GO" id="GO:0005829">
    <property type="term" value="C:cytosol"/>
    <property type="evidence" value="ECO:0007669"/>
    <property type="project" value="TreeGrafter"/>
</dbReference>
<dbReference type="SMART" id="SM01130">
    <property type="entry name" value="DHDPS"/>
    <property type="match status" value="1"/>
</dbReference>
<dbReference type="EMBL" id="BONJ01000001">
    <property type="protein sequence ID" value="GIG11991.1"/>
    <property type="molecule type" value="Genomic_DNA"/>
</dbReference>
<sequence length="302" mass="32738">MRYPHTMLATCCVPWSEQGELLEDVFRDSIRFQRGHGLDHLYLFGTAGEGHAVTDRQYDQIVAVFAEEMAGASPMVGVISLSTGTVVERIERAAARGVTAFQLSLPSWSALDDAELGAFFDQTVGRFPELTFLHYNLPRARRIVTPAEYAVLSDRHPNLVATKNAGASGQTLDDLFTLAPQLRHYLTEPGYAAAIRQGHPEAGLLLSMSSINPALAGELFAAGAGGDLDTVEQLSAELGGITAALVEALGGGRIDGAYDKCFNRVHDERFPLRLLAPYRGATEAEYAAFAAAVTERYPHWMP</sequence>
<dbReference type="RefSeq" id="WP_166380440.1">
    <property type="nucleotide sequence ID" value="NZ_BAAATT010000011.1"/>
</dbReference>
<evidence type="ECO:0000313" key="3">
    <source>
        <dbReference type="Proteomes" id="UP000660339"/>
    </source>
</evidence>
<organism evidence="2 3">
    <name type="scientific">Catellatospora methionotrophica</name>
    <dbReference type="NCBI Taxonomy" id="121620"/>
    <lineage>
        <taxon>Bacteria</taxon>
        <taxon>Bacillati</taxon>
        <taxon>Actinomycetota</taxon>
        <taxon>Actinomycetes</taxon>
        <taxon>Micromonosporales</taxon>
        <taxon>Micromonosporaceae</taxon>
        <taxon>Catellatospora</taxon>
    </lineage>
</organism>
<dbReference type="AlphaFoldDB" id="A0A8J3LBH2"/>
<evidence type="ECO:0000313" key="2">
    <source>
        <dbReference type="EMBL" id="GIG11991.1"/>
    </source>
</evidence>
<reference evidence="2" key="1">
    <citation type="submission" date="2021-01" db="EMBL/GenBank/DDBJ databases">
        <title>Whole genome shotgun sequence of Catellatospora methionotrophica NBRC 14553.</title>
        <authorList>
            <person name="Komaki H."/>
            <person name="Tamura T."/>
        </authorList>
    </citation>
    <scope>NUCLEOTIDE SEQUENCE</scope>
    <source>
        <strain evidence="2">NBRC 14553</strain>
    </source>
</reference>
<comment type="caution">
    <text evidence="2">The sequence shown here is derived from an EMBL/GenBank/DDBJ whole genome shotgun (WGS) entry which is preliminary data.</text>
</comment>